<organism evidence="1">
    <name type="scientific">Ignisphaera aggregans</name>
    <dbReference type="NCBI Taxonomy" id="334771"/>
    <lineage>
        <taxon>Archaea</taxon>
        <taxon>Thermoproteota</taxon>
        <taxon>Thermoprotei</taxon>
        <taxon>Desulfurococcales</taxon>
        <taxon>Desulfurococcaceae</taxon>
        <taxon>Ignisphaera</taxon>
    </lineage>
</organism>
<name>A0A7C2Z8F6_9CREN</name>
<protein>
    <submittedName>
        <fullName evidence="1">Uncharacterized protein</fullName>
    </submittedName>
</protein>
<dbReference type="AlphaFoldDB" id="A0A7C2Z8F6"/>
<sequence>MDHISRSLVKVCTIPICGYSLNKPQNKTSIKNGVKYIIVGENSITNIDDETLECIFAAFNVQVHSEKTRRQSNRNDYVILYIKEILRKAYNENPVYEVQFKNAKNEVLSPVIRICKAKIYTRE</sequence>
<comment type="caution">
    <text evidence="1">The sequence shown here is derived from an EMBL/GenBank/DDBJ whole genome shotgun (WGS) entry which is preliminary data.</text>
</comment>
<proteinExistence type="predicted"/>
<evidence type="ECO:0000313" key="1">
    <source>
        <dbReference type="EMBL" id="HEW52801.1"/>
    </source>
</evidence>
<accession>A0A7C2Z8F6</accession>
<gene>
    <name evidence="1" type="ORF">ENO77_01305</name>
</gene>
<reference evidence="1" key="1">
    <citation type="journal article" date="2020" name="mSystems">
        <title>Genome- and Community-Level Interaction Insights into Carbon Utilization and Element Cycling Functions of Hydrothermarchaeota in Hydrothermal Sediment.</title>
        <authorList>
            <person name="Zhou Z."/>
            <person name="Liu Y."/>
            <person name="Xu W."/>
            <person name="Pan J."/>
            <person name="Luo Z.H."/>
            <person name="Li M."/>
        </authorList>
    </citation>
    <scope>NUCLEOTIDE SEQUENCE [LARGE SCALE GENOMIC DNA]</scope>
    <source>
        <strain evidence="1">SpSt-16</strain>
    </source>
</reference>
<dbReference type="EMBL" id="DSGT01000003">
    <property type="protein sequence ID" value="HEW52801.1"/>
    <property type="molecule type" value="Genomic_DNA"/>
</dbReference>